<accession>A0A1G7VAS3</accession>
<dbReference type="AlphaFoldDB" id="A0A1G7VAS3"/>
<sequence length="269" mass="28652">MTLVVRNVVVRQLTEHSELLATQRLYESIWRPSADGGAPPVTAELLRALSKAGSYVAGAFDGDELVGACVGFCSPPAAGALHSHIAGVAAGVRGRNVGYAMKLDQRTWALERGLTEVSWTFDPLVRRNAHFNLAKLAADATEYLPDFYGHMDDLINGGGETDRLLVRWRIADPAVAAACEGRPRIVRATGVIGLGISDDGLPMRGTASASTVLVAVPPDIEALRVTDPAAAREWRHAVRDVLGGLLAEGARITGFDKAGWYVVERSDAS</sequence>
<dbReference type="STRING" id="200378.SAMN05216553_109118"/>
<evidence type="ECO:0000313" key="1">
    <source>
        <dbReference type="EMBL" id="SDG56814.1"/>
    </source>
</evidence>
<protein>
    <submittedName>
        <fullName evidence="1">Predicted acetyltransferase, GNAT superfamily</fullName>
    </submittedName>
</protein>
<dbReference type="Gene3D" id="3.40.630.30">
    <property type="match status" value="1"/>
</dbReference>
<dbReference type="InterPro" id="IPR038764">
    <property type="entry name" value="GNAT_N_AcTrfase_prd"/>
</dbReference>
<gene>
    <name evidence="1" type="ORF">SAMN05216553_109118</name>
</gene>
<dbReference type="InterPro" id="IPR016181">
    <property type="entry name" value="Acyl_CoA_acyltransferase"/>
</dbReference>
<evidence type="ECO:0000313" key="2">
    <source>
        <dbReference type="Proteomes" id="UP000199623"/>
    </source>
</evidence>
<keyword evidence="1" id="KW-0808">Transferase</keyword>
<proteinExistence type="predicted"/>
<organism evidence="1 2">
    <name type="scientific">Lentzea fradiae</name>
    <dbReference type="NCBI Taxonomy" id="200378"/>
    <lineage>
        <taxon>Bacteria</taxon>
        <taxon>Bacillati</taxon>
        <taxon>Actinomycetota</taxon>
        <taxon>Actinomycetes</taxon>
        <taxon>Pseudonocardiales</taxon>
        <taxon>Pseudonocardiaceae</taxon>
        <taxon>Lentzea</taxon>
    </lineage>
</organism>
<dbReference type="EMBL" id="FNCC01000009">
    <property type="protein sequence ID" value="SDG56814.1"/>
    <property type="molecule type" value="Genomic_DNA"/>
</dbReference>
<reference evidence="2" key="1">
    <citation type="submission" date="2016-10" db="EMBL/GenBank/DDBJ databases">
        <authorList>
            <person name="Varghese N."/>
            <person name="Submissions S."/>
        </authorList>
    </citation>
    <scope>NUCLEOTIDE SEQUENCE [LARGE SCALE GENOMIC DNA]</scope>
    <source>
        <strain evidence="2">CGMCC 4.3506</strain>
    </source>
</reference>
<dbReference type="GO" id="GO:0016740">
    <property type="term" value="F:transferase activity"/>
    <property type="evidence" value="ECO:0007669"/>
    <property type="project" value="UniProtKB-KW"/>
</dbReference>
<name>A0A1G7VAS3_9PSEU</name>
<dbReference type="SUPFAM" id="SSF55729">
    <property type="entry name" value="Acyl-CoA N-acyltransferases (Nat)"/>
    <property type="match status" value="1"/>
</dbReference>
<keyword evidence="2" id="KW-1185">Reference proteome</keyword>
<dbReference type="RefSeq" id="WP_090051765.1">
    <property type="nucleotide sequence ID" value="NZ_FNCC01000009.1"/>
</dbReference>
<dbReference type="PANTHER" id="PTHR41700:SF1">
    <property type="entry name" value="N-ACETYLTRANSFERASE DOMAIN-CONTAINING PROTEIN"/>
    <property type="match status" value="1"/>
</dbReference>
<dbReference type="Proteomes" id="UP000199623">
    <property type="component" value="Unassembled WGS sequence"/>
</dbReference>
<dbReference type="PANTHER" id="PTHR41700">
    <property type="entry name" value="GCN5-RELATED N-ACETYLTRANSFERASE"/>
    <property type="match status" value="1"/>
</dbReference>
<dbReference type="OrthoDB" id="9797990at2"/>